<dbReference type="Proteomes" id="UP000315471">
    <property type="component" value="Unassembled WGS sequence"/>
</dbReference>
<name>A0A5C6E2X2_9BACT</name>
<reference evidence="1 2" key="1">
    <citation type="submission" date="2019-02" db="EMBL/GenBank/DDBJ databases">
        <title>Deep-cultivation of Planctomycetes and their phenomic and genomic characterization uncovers novel biology.</title>
        <authorList>
            <person name="Wiegand S."/>
            <person name="Jogler M."/>
            <person name="Boedeker C."/>
            <person name="Pinto D."/>
            <person name="Vollmers J."/>
            <person name="Rivas-Marin E."/>
            <person name="Kohn T."/>
            <person name="Peeters S.H."/>
            <person name="Heuer A."/>
            <person name="Rast P."/>
            <person name="Oberbeckmann S."/>
            <person name="Bunk B."/>
            <person name="Jeske O."/>
            <person name="Meyerdierks A."/>
            <person name="Storesund J.E."/>
            <person name="Kallscheuer N."/>
            <person name="Luecker S."/>
            <person name="Lage O.M."/>
            <person name="Pohl T."/>
            <person name="Merkel B.J."/>
            <person name="Hornburger P."/>
            <person name="Mueller R.-W."/>
            <person name="Bruemmer F."/>
            <person name="Labrenz M."/>
            <person name="Spormann A.M."/>
            <person name="Op Den Camp H."/>
            <person name="Overmann J."/>
            <person name="Amann R."/>
            <person name="Jetten M.S.M."/>
            <person name="Mascher T."/>
            <person name="Medema M.H."/>
            <person name="Devos D.P."/>
            <person name="Kaster A.-K."/>
            <person name="Ovreas L."/>
            <person name="Rohde M."/>
            <person name="Galperin M.Y."/>
            <person name="Jogler C."/>
        </authorList>
    </citation>
    <scope>NUCLEOTIDE SEQUENCE [LARGE SCALE GENOMIC DNA]</scope>
    <source>
        <strain evidence="1 2">Q31b</strain>
    </source>
</reference>
<accession>A0A5C6E2X2</accession>
<dbReference type="AlphaFoldDB" id="A0A5C6E2X2"/>
<comment type="caution">
    <text evidence="1">The sequence shown here is derived from an EMBL/GenBank/DDBJ whole genome shotgun (WGS) entry which is preliminary data.</text>
</comment>
<keyword evidence="2" id="KW-1185">Reference proteome</keyword>
<dbReference type="EMBL" id="SJPY01000003">
    <property type="protein sequence ID" value="TWU43260.1"/>
    <property type="molecule type" value="Genomic_DNA"/>
</dbReference>
<dbReference type="OrthoDB" id="9793997at2"/>
<evidence type="ECO:0008006" key="3">
    <source>
        <dbReference type="Google" id="ProtNLM"/>
    </source>
</evidence>
<gene>
    <name evidence="1" type="ORF">Q31b_22980</name>
</gene>
<evidence type="ECO:0000313" key="2">
    <source>
        <dbReference type="Proteomes" id="UP000315471"/>
    </source>
</evidence>
<evidence type="ECO:0000313" key="1">
    <source>
        <dbReference type="EMBL" id="TWU43260.1"/>
    </source>
</evidence>
<protein>
    <recommendedName>
        <fullName evidence="3">Recombination-associated protein RdgC</fullName>
    </recommendedName>
</protein>
<organism evidence="1 2">
    <name type="scientific">Novipirellula aureliae</name>
    <dbReference type="NCBI Taxonomy" id="2527966"/>
    <lineage>
        <taxon>Bacteria</taxon>
        <taxon>Pseudomonadati</taxon>
        <taxon>Planctomycetota</taxon>
        <taxon>Planctomycetia</taxon>
        <taxon>Pirellulales</taxon>
        <taxon>Pirellulaceae</taxon>
        <taxon>Novipirellula</taxon>
    </lineage>
</organism>
<proteinExistence type="predicted"/>
<dbReference type="RefSeq" id="WP_146599721.1">
    <property type="nucleotide sequence ID" value="NZ_SJPY01000003.1"/>
</dbReference>
<sequence>MPFLSGNLGFERFSIEGFDSTEFTDEHIEQLTKNAAGNVETASEENVHVGFLGGAHLFDQEFDLGKNVINDAVHVGVRIDTNQIPSAIRKAWLEIELLGYAKDSPSGVPSKSQRKDAKEAVEQRCAVEAASGKYRKMQSFPMLWDCRQDLLYFGGTAGKASGYCIDLLERVFEIELRHMSAGTIAKNWATASDKVAEMDDCMHANFVDSCVFNSLIWDNEHSQLPDFLGNEFLLWLWWKLENGTDALTLADDSEVTVMMTKTLSLECPLGENGKETISAEFPTSLAEATEAIRSGKIPRKTGLTLIREGRQFDLVLQAETFGISGAKIHLDEEEDFDVNDRIDAIRTLSETVDLMFHVFCECRVSERWNEDHEGIRDWLTSQHKAKQRVAA</sequence>